<comment type="caution">
    <text evidence="2">The sequence shown here is derived from an EMBL/GenBank/DDBJ whole genome shotgun (WGS) entry which is preliminary data.</text>
</comment>
<dbReference type="PANTHER" id="PTHR34598:SF3">
    <property type="entry name" value="OXIDOREDUCTASE AN1597"/>
    <property type="match status" value="1"/>
</dbReference>
<dbReference type="Proteomes" id="UP000176998">
    <property type="component" value="Unassembled WGS sequence"/>
</dbReference>
<protein>
    <submittedName>
        <fullName evidence="2">Uncharacterized protein</fullName>
    </submittedName>
</protein>
<organism evidence="2 3">
    <name type="scientific">Colletotrichum orchidophilum</name>
    <dbReference type="NCBI Taxonomy" id="1209926"/>
    <lineage>
        <taxon>Eukaryota</taxon>
        <taxon>Fungi</taxon>
        <taxon>Dikarya</taxon>
        <taxon>Ascomycota</taxon>
        <taxon>Pezizomycotina</taxon>
        <taxon>Sordariomycetes</taxon>
        <taxon>Hypocreomycetidae</taxon>
        <taxon>Glomerellales</taxon>
        <taxon>Glomerellaceae</taxon>
        <taxon>Colletotrichum</taxon>
    </lineage>
</organism>
<keyword evidence="3" id="KW-1185">Reference proteome</keyword>
<sequence>MARLDAESETKPRGLELAKNPTLKQTNVKYTRKTISVTNVRGSEDIFKLDRQGFQLGQLQSKLSYEDFASTDSIVNQYYEEVKAFLKQNTGAVEVLPFDFQANQTAKAAARRLCHFHRSFADQYAGRRYQIVKLFALTSPKDMTSLTKSPSVWKPLRGPAYDSPLAVCDYRTVKHDDRVPCDIIFPDYLGETYNFWPNPDHRFYYIDGQEANETWMIKCFDSATAENPEITQCATPIPIPFALR</sequence>
<proteinExistence type="inferred from homology"/>
<dbReference type="GO" id="GO:0016491">
    <property type="term" value="F:oxidoreductase activity"/>
    <property type="evidence" value="ECO:0007669"/>
    <property type="project" value="InterPro"/>
</dbReference>
<dbReference type="EMBL" id="MJBS01000072">
    <property type="protein sequence ID" value="OHE96221.1"/>
    <property type="molecule type" value="Genomic_DNA"/>
</dbReference>
<gene>
    <name evidence="2" type="ORF">CORC01_08439</name>
</gene>
<dbReference type="PANTHER" id="PTHR34598">
    <property type="entry name" value="BLL6449 PROTEIN"/>
    <property type="match status" value="1"/>
</dbReference>
<dbReference type="InterPro" id="IPR044053">
    <property type="entry name" value="AsaB-like"/>
</dbReference>
<dbReference type="RefSeq" id="XP_022473382.1">
    <property type="nucleotide sequence ID" value="XM_022620070.1"/>
</dbReference>
<name>A0A1G4B479_9PEZI</name>
<accession>A0A1G4B479</accession>
<dbReference type="STRING" id="1209926.A0A1G4B479"/>
<dbReference type="AlphaFoldDB" id="A0A1G4B479"/>
<dbReference type="NCBIfam" id="NF041278">
    <property type="entry name" value="CmcJ_NvfI_EfuI"/>
    <property type="match status" value="1"/>
</dbReference>
<reference evidence="2 3" key="1">
    <citation type="submission" date="2016-09" db="EMBL/GenBank/DDBJ databases">
        <authorList>
            <person name="Capua I."/>
            <person name="De Benedictis P."/>
            <person name="Joannis T."/>
            <person name="Lombin L.H."/>
            <person name="Cattoli G."/>
        </authorList>
    </citation>
    <scope>NUCLEOTIDE SEQUENCE [LARGE SCALE GENOMIC DNA]</scope>
    <source>
        <strain evidence="2 3">IMI 309357</strain>
    </source>
</reference>
<dbReference type="OrthoDB" id="412788at2759"/>
<evidence type="ECO:0000313" key="2">
    <source>
        <dbReference type="EMBL" id="OHE96221.1"/>
    </source>
</evidence>
<dbReference type="GeneID" id="34561580"/>
<evidence type="ECO:0000313" key="3">
    <source>
        <dbReference type="Proteomes" id="UP000176998"/>
    </source>
</evidence>
<evidence type="ECO:0000256" key="1">
    <source>
        <dbReference type="ARBA" id="ARBA00023604"/>
    </source>
</evidence>
<comment type="similarity">
    <text evidence="1">Belongs to the asaB hydroxylase/desaturase family.</text>
</comment>